<keyword evidence="2" id="KW-0732">Signal</keyword>
<keyword evidence="4" id="KW-1185">Reference proteome</keyword>
<evidence type="ECO:0000256" key="1">
    <source>
        <dbReference type="SAM" id="MobiDB-lite"/>
    </source>
</evidence>
<evidence type="ECO:0000313" key="4">
    <source>
        <dbReference type="Proteomes" id="UP000813461"/>
    </source>
</evidence>
<evidence type="ECO:0000256" key="2">
    <source>
        <dbReference type="SAM" id="SignalP"/>
    </source>
</evidence>
<sequence length="379" mass="40775">MRTFNLRTTAAKVLLTTTLHSLPAIGQENQRPANAAVSSISESEGRASQYIATVIQPTTLNYTTTALWTTTQQCPLPSTPRTIHSIVFPSPDAAPIEITSQSQVLTSFVPEMTWCVGPAVAFRPVTGAPYLNATTSFTPVASGTGSCETVYAPTITTVCATTLTGLASKVTITKCEQEVTFSTECSFTLVNPTPITSSASLVTSPPSVKRIFTYWLAPWQSLTAGNTPSDVDVKICTELDDGKYECVRHREVWEVVVVTRTITTTRPIGFTATLSGPGVLIVETLQSSIIDTIETIDLSTTLLLETEIETESTIMGRESPTGLGAESDDTVSTVFLTKTVRRKSTSSSDVESTTTVRRTSTITRRGTTTITRPRPSSRL</sequence>
<proteinExistence type="predicted"/>
<dbReference type="AlphaFoldDB" id="A0A8K0QVK2"/>
<dbReference type="OrthoDB" id="4121208at2759"/>
<protein>
    <recommendedName>
        <fullName evidence="5">Ig-like domain-containing protein</fullName>
    </recommendedName>
</protein>
<feature type="chain" id="PRO_5035455817" description="Ig-like domain-containing protein" evidence="2">
    <location>
        <begin position="27"/>
        <end position="379"/>
    </location>
</feature>
<evidence type="ECO:0008006" key="5">
    <source>
        <dbReference type="Google" id="ProtNLM"/>
    </source>
</evidence>
<accession>A0A8K0QVK2</accession>
<dbReference type="EMBL" id="JAGMVJ010000022">
    <property type="protein sequence ID" value="KAH7073228.1"/>
    <property type="molecule type" value="Genomic_DNA"/>
</dbReference>
<reference evidence="3" key="1">
    <citation type="journal article" date="2021" name="Nat. Commun.">
        <title>Genetic determinants of endophytism in the Arabidopsis root mycobiome.</title>
        <authorList>
            <person name="Mesny F."/>
            <person name="Miyauchi S."/>
            <person name="Thiergart T."/>
            <person name="Pickel B."/>
            <person name="Atanasova L."/>
            <person name="Karlsson M."/>
            <person name="Huettel B."/>
            <person name="Barry K.W."/>
            <person name="Haridas S."/>
            <person name="Chen C."/>
            <person name="Bauer D."/>
            <person name="Andreopoulos W."/>
            <person name="Pangilinan J."/>
            <person name="LaButti K."/>
            <person name="Riley R."/>
            <person name="Lipzen A."/>
            <person name="Clum A."/>
            <person name="Drula E."/>
            <person name="Henrissat B."/>
            <person name="Kohler A."/>
            <person name="Grigoriev I.V."/>
            <person name="Martin F.M."/>
            <person name="Hacquard S."/>
        </authorList>
    </citation>
    <scope>NUCLEOTIDE SEQUENCE</scope>
    <source>
        <strain evidence="3">MPI-SDFR-AT-0120</strain>
    </source>
</reference>
<feature type="signal peptide" evidence="2">
    <location>
        <begin position="1"/>
        <end position="26"/>
    </location>
</feature>
<feature type="region of interest" description="Disordered" evidence="1">
    <location>
        <begin position="346"/>
        <end position="379"/>
    </location>
</feature>
<name>A0A8K0QVK2_9PLEO</name>
<evidence type="ECO:0000313" key="3">
    <source>
        <dbReference type="EMBL" id="KAH7073228.1"/>
    </source>
</evidence>
<organism evidence="3 4">
    <name type="scientific">Paraphoma chrysanthemicola</name>
    <dbReference type="NCBI Taxonomy" id="798071"/>
    <lineage>
        <taxon>Eukaryota</taxon>
        <taxon>Fungi</taxon>
        <taxon>Dikarya</taxon>
        <taxon>Ascomycota</taxon>
        <taxon>Pezizomycotina</taxon>
        <taxon>Dothideomycetes</taxon>
        <taxon>Pleosporomycetidae</taxon>
        <taxon>Pleosporales</taxon>
        <taxon>Pleosporineae</taxon>
        <taxon>Phaeosphaeriaceae</taxon>
        <taxon>Paraphoma</taxon>
    </lineage>
</organism>
<dbReference type="Proteomes" id="UP000813461">
    <property type="component" value="Unassembled WGS sequence"/>
</dbReference>
<comment type="caution">
    <text evidence="3">The sequence shown here is derived from an EMBL/GenBank/DDBJ whole genome shotgun (WGS) entry which is preliminary data.</text>
</comment>
<gene>
    <name evidence="3" type="ORF">FB567DRAFT_537307</name>
</gene>